<feature type="domain" description="Capsule synthesis protein CapA" evidence="1">
    <location>
        <begin position="8"/>
        <end position="57"/>
    </location>
</feature>
<name>A0A0H5QD34_NEIMI</name>
<protein>
    <submittedName>
        <fullName evidence="2">Capsule biosynthesis protein capA</fullName>
    </submittedName>
</protein>
<sequence length="86" mass="9412">MTKAVRRKNVQTPKICYAFRTPSAYGQYLADAGFDYLSFANNHSNDFGAQGITATAASGSSFTYSIALKPLPITRPKLRKIPPSPR</sequence>
<dbReference type="Proteomes" id="UP000182715">
    <property type="component" value="Unassembled WGS sequence"/>
</dbReference>
<dbReference type="InterPro" id="IPR019079">
    <property type="entry name" value="Capsule_synth_CapA"/>
</dbReference>
<evidence type="ECO:0000259" key="1">
    <source>
        <dbReference type="Pfam" id="PF09587"/>
    </source>
</evidence>
<accession>A0A0H5QD34</accession>
<evidence type="ECO:0000313" key="3">
    <source>
        <dbReference type="Proteomes" id="UP000182715"/>
    </source>
</evidence>
<reference evidence="2 3" key="1">
    <citation type="submission" date="2014-11" db="EMBL/GenBank/DDBJ databases">
        <authorList>
            <person name="Diene M.Seydina."/>
        </authorList>
    </citation>
    <scope>NUCLEOTIDE SEQUENCE [LARGE SCALE GENOMIC DNA]</scope>
    <source>
        <strain evidence="2 3">Neisseria meningitidis CHUV</strain>
    </source>
</reference>
<dbReference type="Pfam" id="PF09587">
    <property type="entry name" value="PGA_cap"/>
    <property type="match status" value="1"/>
</dbReference>
<evidence type="ECO:0000313" key="2">
    <source>
        <dbReference type="EMBL" id="CRY99869.1"/>
    </source>
</evidence>
<proteinExistence type="predicted"/>
<dbReference type="AlphaFoldDB" id="A0A0H5QD34"/>
<organism evidence="2 3">
    <name type="scientific">Neisseria meningitidis serogroup B</name>
    <dbReference type="NCBI Taxonomy" id="491"/>
    <lineage>
        <taxon>Bacteria</taxon>
        <taxon>Pseudomonadati</taxon>
        <taxon>Pseudomonadota</taxon>
        <taxon>Betaproteobacteria</taxon>
        <taxon>Neisseriales</taxon>
        <taxon>Neisseriaceae</taxon>
        <taxon>Neisseria</taxon>
    </lineage>
</organism>
<dbReference type="EMBL" id="CVTF01000102">
    <property type="protein sequence ID" value="CRY99869.1"/>
    <property type="molecule type" value="Genomic_DNA"/>
</dbReference>